<protein>
    <submittedName>
        <fullName evidence="2">Uncharacterized protein</fullName>
    </submittedName>
</protein>
<dbReference type="RefSeq" id="WP_008825812.1">
    <property type="nucleotide sequence ID" value="NZ_AFNU02000003.1"/>
</dbReference>
<keyword evidence="3" id="KW-1185">Reference proteome</keyword>
<feature type="transmembrane region" description="Helical" evidence="1">
    <location>
        <begin position="42"/>
        <end position="64"/>
    </location>
</feature>
<evidence type="ECO:0000313" key="2">
    <source>
        <dbReference type="EMBL" id="ERJ12777.1"/>
    </source>
</evidence>
<keyword evidence="1" id="KW-0812">Transmembrane</keyword>
<proteinExistence type="predicted"/>
<name>F7PVQ2_9MOLU</name>
<reference evidence="2 3" key="2">
    <citation type="journal article" date="2013" name="PLoS ONE">
        <title>INDIGO - INtegrated Data Warehouse of MIcrobial GenOmes with Examples from the Red Sea Extremophiles.</title>
        <authorList>
            <person name="Alam I."/>
            <person name="Antunes A."/>
            <person name="Kamau A.A."/>
            <person name="Ba Alawi W."/>
            <person name="Kalkatawi M."/>
            <person name="Stingl U."/>
            <person name="Bajic V.B."/>
        </authorList>
    </citation>
    <scope>NUCLEOTIDE SEQUENCE [LARGE SCALE GENOMIC DNA]</scope>
    <source>
        <strain evidence="2 3">SSD-17B</strain>
    </source>
</reference>
<organism evidence="2 3">
    <name type="scientific">Haloplasma contractile SSD-17B</name>
    <dbReference type="NCBI Taxonomy" id="1033810"/>
    <lineage>
        <taxon>Bacteria</taxon>
        <taxon>Bacillati</taxon>
        <taxon>Mycoplasmatota</taxon>
        <taxon>Mollicutes</taxon>
        <taxon>Haloplasmatales</taxon>
        <taxon>Haloplasmataceae</taxon>
        <taxon>Haloplasma</taxon>
    </lineage>
</organism>
<keyword evidence="1" id="KW-0472">Membrane</keyword>
<dbReference type="InParanoid" id="F7PVQ2"/>
<dbReference type="AlphaFoldDB" id="F7PVQ2"/>
<reference evidence="2 3" key="1">
    <citation type="journal article" date="2011" name="J. Bacteriol.">
        <title>Genome sequence of Haloplasma contractile, an unusual contractile bacterium from a deep-sea anoxic brine lake.</title>
        <authorList>
            <person name="Antunes A."/>
            <person name="Alam I."/>
            <person name="El Dorry H."/>
            <person name="Siam R."/>
            <person name="Robertson A."/>
            <person name="Bajic V.B."/>
            <person name="Stingl U."/>
        </authorList>
    </citation>
    <scope>NUCLEOTIDE SEQUENCE [LARGE SCALE GENOMIC DNA]</scope>
    <source>
        <strain evidence="2 3">SSD-17B</strain>
    </source>
</reference>
<evidence type="ECO:0000256" key="1">
    <source>
        <dbReference type="SAM" id="Phobius"/>
    </source>
</evidence>
<feature type="transmembrane region" description="Helical" evidence="1">
    <location>
        <begin position="5"/>
        <end position="22"/>
    </location>
</feature>
<sequence length="67" mass="7510">MKSQYFSGGIIVLIISLIIYFAKGDPIHGGHNFATIHSKFILHLFWSLITAYIGFGLIFIGIIIKEN</sequence>
<dbReference type="Proteomes" id="UP000005707">
    <property type="component" value="Unassembled WGS sequence"/>
</dbReference>
<accession>F7PVQ2</accession>
<keyword evidence="1" id="KW-1133">Transmembrane helix</keyword>
<evidence type="ECO:0000313" key="3">
    <source>
        <dbReference type="Proteomes" id="UP000005707"/>
    </source>
</evidence>
<comment type="caution">
    <text evidence="2">The sequence shown here is derived from an EMBL/GenBank/DDBJ whole genome shotgun (WGS) entry which is preliminary data.</text>
</comment>
<dbReference type="EMBL" id="AFNU02000003">
    <property type="protein sequence ID" value="ERJ12777.1"/>
    <property type="molecule type" value="Genomic_DNA"/>
</dbReference>
<gene>
    <name evidence="2" type="ORF">HLPCO_001117</name>
</gene>